<organism evidence="1 2">
    <name type="scientific">Streptomyces heliomycini</name>
    <dbReference type="NCBI Taxonomy" id="284032"/>
    <lineage>
        <taxon>Bacteria</taxon>
        <taxon>Bacillati</taxon>
        <taxon>Actinomycetota</taxon>
        <taxon>Actinomycetes</taxon>
        <taxon>Kitasatosporales</taxon>
        <taxon>Streptomycetaceae</taxon>
        <taxon>Streptomyces</taxon>
    </lineage>
</organism>
<evidence type="ECO:0000313" key="2">
    <source>
        <dbReference type="Proteomes" id="UP001589753"/>
    </source>
</evidence>
<sequence>MFPAGGVAEPFVGVRDVAEVVVAAVTGGERYAGRTLSVTGPRLPTRAEAVAEIAGAGTRKA</sequence>
<reference evidence="1 2" key="1">
    <citation type="submission" date="2024-09" db="EMBL/GenBank/DDBJ databases">
        <authorList>
            <person name="Sun Q."/>
            <person name="Mori K."/>
        </authorList>
    </citation>
    <scope>NUCLEOTIDE SEQUENCE [LARGE SCALE GENOMIC DNA]</scope>
    <source>
        <strain evidence="1 2">JCM 9767</strain>
    </source>
</reference>
<dbReference type="RefSeq" id="WP_030828322.1">
    <property type="nucleotide sequence ID" value="NZ_JBHMDI010000034.1"/>
</dbReference>
<protein>
    <submittedName>
        <fullName evidence="1">Uncharacterized protein</fullName>
    </submittedName>
</protein>
<dbReference type="Proteomes" id="UP001589753">
    <property type="component" value="Unassembled WGS sequence"/>
</dbReference>
<keyword evidence="2" id="KW-1185">Reference proteome</keyword>
<accession>A0ABV5L9K5</accession>
<comment type="caution">
    <text evidence="1">The sequence shown here is derived from an EMBL/GenBank/DDBJ whole genome shotgun (WGS) entry which is preliminary data.</text>
</comment>
<name>A0ABV5L9K5_9ACTN</name>
<dbReference type="EMBL" id="JBHMDI010000034">
    <property type="protein sequence ID" value="MFB9348837.1"/>
    <property type="molecule type" value="Genomic_DNA"/>
</dbReference>
<dbReference type="SUPFAM" id="SSF51735">
    <property type="entry name" value="NAD(P)-binding Rossmann-fold domains"/>
    <property type="match status" value="1"/>
</dbReference>
<dbReference type="InterPro" id="IPR036291">
    <property type="entry name" value="NAD(P)-bd_dom_sf"/>
</dbReference>
<dbReference type="Gene3D" id="3.40.50.720">
    <property type="entry name" value="NAD(P)-binding Rossmann-like Domain"/>
    <property type="match status" value="1"/>
</dbReference>
<gene>
    <name evidence="1" type="ORF">ACFFUA_15425</name>
</gene>
<proteinExistence type="predicted"/>
<evidence type="ECO:0000313" key="1">
    <source>
        <dbReference type="EMBL" id="MFB9348837.1"/>
    </source>
</evidence>